<evidence type="ECO:0000313" key="2">
    <source>
        <dbReference type="Proteomes" id="UP001597641"/>
    </source>
</evidence>
<protein>
    <submittedName>
        <fullName evidence="1">Uncharacterized protein</fullName>
    </submittedName>
</protein>
<organism evidence="1 2">
    <name type="scientific">Pontibacter toksunensis</name>
    <dbReference type="NCBI Taxonomy" id="1332631"/>
    <lineage>
        <taxon>Bacteria</taxon>
        <taxon>Pseudomonadati</taxon>
        <taxon>Bacteroidota</taxon>
        <taxon>Cytophagia</taxon>
        <taxon>Cytophagales</taxon>
        <taxon>Hymenobacteraceae</taxon>
        <taxon>Pontibacter</taxon>
    </lineage>
</organism>
<evidence type="ECO:0000313" key="1">
    <source>
        <dbReference type="EMBL" id="MFD3000400.1"/>
    </source>
</evidence>
<proteinExistence type="predicted"/>
<accession>A0ABW6BSW7</accession>
<name>A0ABW6BSW7_9BACT</name>
<dbReference type="RefSeq" id="WP_377483372.1">
    <property type="nucleotide sequence ID" value="NZ_JBHUOX010000005.1"/>
</dbReference>
<dbReference type="Proteomes" id="UP001597641">
    <property type="component" value="Unassembled WGS sequence"/>
</dbReference>
<gene>
    <name evidence="1" type="ORF">ACFS7Z_08525</name>
</gene>
<reference evidence="2" key="1">
    <citation type="journal article" date="2019" name="Int. J. Syst. Evol. Microbiol.">
        <title>The Global Catalogue of Microorganisms (GCM) 10K type strain sequencing project: providing services to taxonomists for standard genome sequencing and annotation.</title>
        <authorList>
            <consortium name="The Broad Institute Genomics Platform"/>
            <consortium name="The Broad Institute Genome Sequencing Center for Infectious Disease"/>
            <person name="Wu L."/>
            <person name="Ma J."/>
        </authorList>
    </citation>
    <scope>NUCLEOTIDE SEQUENCE [LARGE SCALE GENOMIC DNA]</scope>
    <source>
        <strain evidence="2">KCTC 23984</strain>
    </source>
</reference>
<comment type="caution">
    <text evidence="1">The sequence shown here is derived from an EMBL/GenBank/DDBJ whole genome shotgun (WGS) entry which is preliminary data.</text>
</comment>
<sequence>MKYLFTILLLTTSIISYGNDVSLYSQSQNSFLIGGKATIITKHSKEYFEYLKKNEVKLSIAGIRIPYELSIYQDSLLKWELNIPALNKLVGKDKELYFDDGTNKKNSVKINLFSEKPDVQSFSINNGENVVYTDMLEPQNIKLTLNNAAYINKLVFIDKNIRIKGTNTNTISSSSIYFKTDKNNTLSLNFVPKDFKSLDFLLYYTNNKFNSVSTDTIKLDISKDKRFNEQRFNTSTDANLYIDDFDRTNSMPKIYFEFGNNTIIGKNFKILNENPNIKISTLTGDEFDMPKDKKVQVLISNIKTHGSYEVKVTSNSGESFSSLLNVLPKPEIKEFTISNSVNNEIKRDFTKIYSVIVKGSQLHQMNEVQLELVSTTSSNAYPLKKLSNIDADKIDAQLDFTLNQNQKLPVGKYYLQLIRSPNFIEGRKIYPLHAKQITVTYPNRIFTDQVNLVSLKDPQLFYKESIPKKYNALKQHLLAEGSNISLIISPNMKSYNEYGPQYLKVTATHIKSDGNEVLLNIKEKEKDFITVLDSAKHIDLKKEFGIESLNVNEKIKIVLSHSPDKYGSTMLSSANEITYHRGVSFLDKMGVTLSIPPYLASFRNVRRKAITKDEDGNSNVEYSGEKEIEFQSLTINAGLGIKFRDKDKLYKPSRFALGMYLMSLDLADNSSKKEQKADTDNHNFIARGSINLMLLGEVLFLNLDKSNAYIPGYLGIVYIFDPIDRGSKFAPVLGVGIDIKLFGSHL</sequence>
<dbReference type="EMBL" id="JBHUOX010000005">
    <property type="protein sequence ID" value="MFD3000400.1"/>
    <property type="molecule type" value="Genomic_DNA"/>
</dbReference>
<keyword evidence="2" id="KW-1185">Reference proteome</keyword>